<protein>
    <submittedName>
        <fullName evidence="1">Uncharacterized protein</fullName>
    </submittedName>
</protein>
<dbReference type="Proteomes" id="UP000427906">
    <property type="component" value="Chromosome"/>
</dbReference>
<proteinExistence type="predicted"/>
<reference evidence="1 2" key="1">
    <citation type="submission" date="2019-11" db="EMBL/GenBank/DDBJ databases">
        <title>Comparative genomics of hydrocarbon-degrading Desulfosarcina strains.</title>
        <authorList>
            <person name="Watanabe M."/>
            <person name="Kojima H."/>
            <person name="Fukui M."/>
        </authorList>
    </citation>
    <scope>NUCLEOTIDE SEQUENCE [LARGE SCALE GENOMIC DNA]</scope>
    <source>
        <strain evidence="1 2">PL12</strain>
    </source>
</reference>
<organism evidence="1 2">
    <name type="scientific">Desulfosarcina alkanivorans</name>
    <dbReference type="NCBI Taxonomy" id="571177"/>
    <lineage>
        <taxon>Bacteria</taxon>
        <taxon>Pseudomonadati</taxon>
        <taxon>Thermodesulfobacteriota</taxon>
        <taxon>Desulfobacteria</taxon>
        <taxon>Desulfobacterales</taxon>
        <taxon>Desulfosarcinaceae</taxon>
        <taxon>Desulfosarcina</taxon>
    </lineage>
</organism>
<accession>A0A5K7YTX5</accession>
<gene>
    <name evidence="1" type="ORF">DSCA_53890</name>
</gene>
<dbReference type="AlphaFoldDB" id="A0A5K7YTX5"/>
<evidence type="ECO:0000313" key="2">
    <source>
        <dbReference type="Proteomes" id="UP000427906"/>
    </source>
</evidence>
<sequence>MNTNEPEILEDFTERRLRPLTLLLSDEEKIKKFEEIKEALDYFR</sequence>
<dbReference type="EMBL" id="AP021874">
    <property type="protein sequence ID" value="BBO71459.1"/>
    <property type="molecule type" value="Genomic_DNA"/>
</dbReference>
<keyword evidence="2" id="KW-1185">Reference proteome</keyword>
<name>A0A5K7YTX5_9BACT</name>
<dbReference type="KEGG" id="dalk:DSCA_53890"/>
<evidence type="ECO:0000313" key="1">
    <source>
        <dbReference type="EMBL" id="BBO71459.1"/>
    </source>
</evidence>